<feature type="transmembrane region" description="Helical" evidence="1">
    <location>
        <begin position="49"/>
        <end position="69"/>
    </location>
</feature>
<protein>
    <recommendedName>
        <fullName evidence="4">DUF2214 domain-containing protein</fullName>
    </recommendedName>
</protein>
<reference evidence="2 3" key="1">
    <citation type="submission" date="2019-07" db="EMBL/GenBank/DDBJ databases">
        <title>Genome sequencing for Ferrovibrio sp. K5.</title>
        <authorList>
            <person name="Park S.-J."/>
        </authorList>
    </citation>
    <scope>NUCLEOTIDE SEQUENCE [LARGE SCALE GENOMIC DNA]</scope>
    <source>
        <strain evidence="2 3">K5</strain>
    </source>
</reference>
<proteinExistence type="predicted"/>
<keyword evidence="3" id="KW-1185">Reference proteome</keyword>
<evidence type="ECO:0000313" key="3">
    <source>
        <dbReference type="Proteomes" id="UP000317496"/>
    </source>
</evidence>
<dbReference type="KEGG" id="fer:FNB15_00775"/>
<evidence type="ECO:0008006" key="4">
    <source>
        <dbReference type="Google" id="ProtNLM"/>
    </source>
</evidence>
<evidence type="ECO:0000256" key="1">
    <source>
        <dbReference type="SAM" id="Phobius"/>
    </source>
</evidence>
<keyword evidence="1" id="KW-1133">Transmembrane helix</keyword>
<dbReference type="Proteomes" id="UP000317496">
    <property type="component" value="Chromosome"/>
</dbReference>
<name>A0A516H732_9PROT</name>
<dbReference type="EMBL" id="CP041636">
    <property type="protein sequence ID" value="QDO99579.1"/>
    <property type="molecule type" value="Genomic_DNA"/>
</dbReference>
<sequence length="143" mass="15451">MRESMWLYPTVEILHIFGFILLVGSIANFDLRLLGLHRFVPVPALARHAVPLAMIGFCIAAPAGFLLFATEATSIAMNPAFQFKLFCVALGLANAILFHLGPWRTMAVWGAVNYVPPVARLGAATSLLAWTGAVIGGRLIAYL</sequence>
<dbReference type="OrthoDB" id="3536934at2"/>
<feature type="transmembrane region" description="Helical" evidence="1">
    <location>
        <begin position="121"/>
        <end position="141"/>
    </location>
</feature>
<feature type="transmembrane region" description="Helical" evidence="1">
    <location>
        <begin position="81"/>
        <end position="101"/>
    </location>
</feature>
<dbReference type="AlphaFoldDB" id="A0A516H732"/>
<keyword evidence="1" id="KW-0812">Transmembrane</keyword>
<keyword evidence="1" id="KW-0472">Membrane</keyword>
<evidence type="ECO:0000313" key="2">
    <source>
        <dbReference type="EMBL" id="QDO99579.1"/>
    </source>
</evidence>
<feature type="transmembrane region" description="Helical" evidence="1">
    <location>
        <begin position="7"/>
        <end position="29"/>
    </location>
</feature>
<accession>A0A516H732</accession>
<gene>
    <name evidence="2" type="ORF">FNB15_00775</name>
</gene>
<organism evidence="2 3">
    <name type="scientific">Ferrovibrio terrae</name>
    <dbReference type="NCBI Taxonomy" id="2594003"/>
    <lineage>
        <taxon>Bacteria</taxon>
        <taxon>Pseudomonadati</taxon>
        <taxon>Pseudomonadota</taxon>
        <taxon>Alphaproteobacteria</taxon>
        <taxon>Rhodospirillales</taxon>
        <taxon>Rhodospirillaceae</taxon>
        <taxon>Ferrovibrio</taxon>
    </lineage>
</organism>